<evidence type="ECO:0000313" key="10">
    <source>
        <dbReference type="EMBL" id="MBA8810111.1"/>
    </source>
</evidence>
<gene>
    <name evidence="7" type="primary">clpP</name>
    <name evidence="10" type="ORF">FHX71_004087</name>
</gene>
<dbReference type="GO" id="GO:0005737">
    <property type="term" value="C:cytoplasm"/>
    <property type="evidence" value="ECO:0007669"/>
    <property type="project" value="UniProtKB-SubCell"/>
</dbReference>
<dbReference type="HAMAP" id="MF_00444">
    <property type="entry name" value="ClpP"/>
    <property type="match status" value="1"/>
</dbReference>
<dbReference type="Gene3D" id="3.90.226.10">
    <property type="entry name" value="2-enoyl-CoA Hydratase, Chain A, domain 1"/>
    <property type="match status" value="1"/>
</dbReference>
<evidence type="ECO:0000256" key="2">
    <source>
        <dbReference type="ARBA" id="ARBA00022490"/>
    </source>
</evidence>
<keyword evidence="2 7" id="KW-0963">Cytoplasm</keyword>
<dbReference type="PROSITE" id="PS00382">
    <property type="entry name" value="CLP_PROTEASE_HIS"/>
    <property type="match status" value="1"/>
</dbReference>
<dbReference type="InterPro" id="IPR001907">
    <property type="entry name" value="ClpP"/>
</dbReference>
<dbReference type="GO" id="GO:0006515">
    <property type="term" value="P:protein quality control for misfolded or incompletely synthesized proteins"/>
    <property type="evidence" value="ECO:0007669"/>
    <property type="project" value="TreeGrafter"/>
</dbReference>
<organism evidence="10 11">
    <name type="scientific">Promicromonospora sukumoe</name>
    <dbReference type="NCBI Taxonomy" id="88382"/>
    <lineage>
        <taxon>Bacteria</taxon>
        <taxon>Bacillati</taxon>
        <taxon>Actinomycetota</taxon>
        <taxon>Actinomycetes</taxon>
        <taxon>Micrococcales</taxon>
        <taxon>Promicromonosporaceae</taxon>
        <taxon>Promicromonospora</taxon>
    </lineage>
</organism>
<dbReference type="GO" id="GO:0004176">
    <property type="term" value="F:ATP-dependent peptidase activity"/>
    <property type="evidence" value="ECO:0007669"/>
    <property type="project" value="InterPro"/>
</dbReference>
<evidence type="ECO:0000256" key="8">
    <source>
        <dbReference type="PROSITE-ProRule" id="PRU10086"/>
    </source>
</evidence>
<evidence type="ECO:0000256" key="4">
    <source>
        <dbReference type="ARBA" id="ARBA00022801"/>
    </source>
</evidence>
<dbReference type="RefSeq" id="WP_182619262.1">
    <property type="nucleotide sequence ID" value="NZ_BAAATF010000010.1"/>
</dbReference>
<evidence type="ECO:0000256" key="7">
    <source>
        <dbReference type="HAMAP-Rule" id="MF_00444"/>
    </source>
</evidence>
<comment type="function">
    <text evidence="7">Cleaves peptides in various proteins in a process that requires ATP hydrolysis. Has a chymotrypsin-like activity. Plays a major role in the degradation of misfolded proteins.</text>
</comment>
<name>A0A7W3JC30_9MICO</name>
<dbReference type="PRINTS" id="PR00127">
    <property type="entry name" value="CLPPROTEASEP"/>
</dbReference>
<keyword evidence="3 7" id="KW-0645">Protease</keyword>
<dbReference type="CDD" id="cd07017">
    <property type="entry name" value="S14_ClpP_2"/>
    <property type="match status" value="1"/>
</dbReference>
<dbReference type="InterPro" id="IPR029045">
    <property type="entry name" value="ClpP/crotonase-like_dom_sf"/>
</dbReference>
<keyword evidence="5 7" id="KW-0720">Serine protease</keyword>
<dbReference type="SUPFAM" id="SSF52096">
    <property type="entry name" value="ClpP/crotonase"/>
    <property type="match status" value="1"/>
</dbReference>
<evidence type="ECO:0000313" key="11">
    <source>
        <dbReference type="Proteomes" id="UP000540568"/>
    </source>
</evidence>
<dbReference type="GO" id="GO:0004252">
    <property type="term" value="F:serine-type endopeptidase activity"/>
    <property type="evidence" value="ECO:0007669"/>
    <property type="project" value="UniProtKB-UniRule"/>
</dbReference>
<dbReference type="GO" id="GO:0009368">
    <property type="term" value="C:endopeptidase Clp complex"/>
    <property type="evidence" value="ECO:0007669"/>
    <property type="project" value="TreeGrafter"/>
</dbReference>
<dbReference type="Proteomes" id="UP000540568">
    <property type="component" value="Unassembled WGS sequence"/>
</dbReference>
<evidence type="ECO:0000256" key="5">
    <source>
        <dbReference type="ARBA" id="ARBA00022825"/>
    </source>
</evidence>
<protein>
    <recommendedName>
        <fullName evidence="7 9">ATP-dependent Clp protease proteolytic subunit</fullName>
        <ecNumber evidence="7">3.4.21.92</ecNumber>
    </recommendedName>
    <alternativeName>
        <fullName evidence="7">Endopeptidase Clp</fullName>
    </alternativeName>
</protein>
<dbReference type="EC" id="3.4.21.92" evidence="7"/>
<comment type="caution">
    <text evidence="7">Lacks conserved residue(s) required for the propagation of feature annotation.</text>
</comment>
<evidence type="ECO:0000256" key="9">
    <source>
        <dbReference type="RuleBase" id="RU003567"/>
    </source>
</evidence>
<feature type="active site" evidence="7 8">
    <location>
        <position position="117"/>
    </location>
</feature>
<evidence type="ECO:0000256" key="1">
    <source>
        <dbReference type="ARBA" id="ARBA00007039"/>
    </source>
</evidence>
<dbReference type="GO" id="GO:0051117">
    <property type="term" value="F:ATPase binding"/>
    <property type="evidence" value="ECO:0007669"/>
    <property type="project" value="TreeGrafter"/>
</dbReference>
<accession>A0A7W3JC30</accession>
<comment type="subcellular location">
    <subcellularLocation>
        <location evidence="7">Cytoplasm</location>
    </subcellularLocation>
</comment>
<dbReference type="Pfam" id="PF00574">
    <property type="entry name" value="CLP_protease"/>
    <property type="match status" value="1"/>
</dbReference>
<keyword evidence="11" id="KW-1185">Reference proteome</keyword>
<dbReference type="PANTHER" id="PTHR10381">
    <property type="entry name" value="ATP-DEPENDENT CLP PROTEASE PROTEOLYTIC SUBUNIT"/>
    <property type="match status" value="1"/>
</dbReference>
<sequence length="200" mass="21245">MTETSQTQPLDDHLATRLLHQRIVLVGSEIDDAVANRVTSQLLLLAAEDPAADISLYLNSPGGPTSAGLVVHDTMRLLPNAVSTVAIGFVGGTAQLLLAAGAPGKRYALPHARIMMHQPAGGAGGTTTDVVVQAENIRHIEDVVTRLQSEDTGQRVETIAADAGRDRWFTAEQAVDYGIVDRIVDRVDDVRPGGKRRAGL</sequence>
<comment type="catalytic activity">
    <reaction evidence="6 7 8">
        <text>Hydrolysis of proteins to small peptides in the presence of ATP and magnesium. alpha-casein is the usual test substrate. In the absence of ATP, only oligopeptides shorter than five residues are hydrolyzed (such as succinyl-Leu-Tyr-|-NHMec, and Leu-Tyr-Leu-|-Tyr-Trp, in which cleavage of the -Tyr-|-Leu- and -Tyr-|-Trp bonds also occurs).</text>
        <dbReference type="EC" id="3.4.21.92"/>
    </reaction>
</comment>
<evidence type="ECO:0000256" key="3">
    <source>
        <dbReference type="ARBA" id="ARBA00022670"/>
    </source>
</evidence>
<keyword evidence="4 7" id="KW-0378">Hydrolase</keyword>
<evidence type="ECO:0000256" key="6">
    <source>
        <dbReference type="ARBA" id="ARBA00034021"/>
    </source>
</evidence>
<dbReference type="AlphaFoldDB" id="A0A7W3JC30"/>
<comment type="subunit">
    <text evidence="7">Fourteen ClpP subunits assemble into 2 heptameric rings which stack back to back to give a disk-like structure with a central cavity, resembling the structure of eukaryotic proteasomes.</text>
</comment>
<dbReference type="PANTHER" id="PTHR10381:SF70">
    <property type="entry name" value="ATP-DEPENDENT CLP PROTEASE PROTEOLYTIC SUBUNIT"/>
    <property type="match status" value="1"/>
</dbReference>
<reference evidence="10 11" key="1">
    <citation type="submission" date="2020-07" db="EMBL/GenBank/DDBJ databases">
        <title>Sequencing the genomes of 1000 actinobacteria strains.</title>
        <authorList>
            <person name="Klenk H.-P."/>
        </authorList>
    </citation>
    <scope>NUCLEOTIDE SEQUENCE [LARGE SCALE GENOMIC DNA]</scope>
    <source>
        <strain evidence="10 11">DSM 44121</strain>
    </source>
</reference>
<dbReference type="InterPro" id="IPR033135">
    <property type="entry name" value="ClpP_His_AS"/>
</dbReference>
<comment type="similarity">
    <text evidence="1 7 9">Belongs to the peptidase S14 family.</text>
</comment>
<dbReference type="EMBL" id="JACGWV010000002">
    <property type="protein sequence ID" value="MBA8810111.1"/>
    <property type="molecule type" value="Genomic_DNA"/>
</dbReference>
<dbReference type="InterPro" id="IPR023562">
    <property type="entry name" value="ClpP/TepA"/>
</dbReference>
<comment type="caution">
    <text evidence="10">The sequence shown here is derived from an EMBL/GenBank/DDBJ whole genome shotgun (WGS) entry which is preliminary data.</text>
</comment>
<proteinExistence type="inferred from homology"/>